<dbReference type="GO" id="GO:0005737">
    <property type="term" value="C:cytoplasm"/>
    <property type="evidence" value="ECO:0007669"/>
    <property type="project" value="TreeGrafter"/>
</dbReference>
<dbReference type="AlphaFoldDB" id="A0A8X7NMD0"/>
<protein>
    <submittedName>
        <fullName evidence="1">Histidine phosphatase (Branch 1) family protein</fullName>
    </submittedName>
</protein>
<dbReference type="InterPro" id="IPR013078">
    <property type="entry name" value="His_Pase_superF_clade-1"/>
</dbReference>
<reference evidence="1" key="1">
    <citation type="submission" date="2020-03" db="EMBL/GenBank/DDBJ databases">
        <title>FDA dAtabase for Regulatory Grade micrObial Sequences (FDA-ARGOS): Supporting development and validation of Infectious Disease Dx tests.</title>
        <authorList>
            <person name="Campos J."/>
            <person name="Goldberg B."/>
            <person name="Tallon L."/>
            <person name="Sadzewicz L."/>
            <person name="Vavikolanu K."/>
            <person name="Mehta A."/>
            <person name="Aluvathingal J."/>
            <person name="Nadendla S."/>
            <person name="Nandy P."/>
            <person name="Geyer C."/>
            <person name="Yan Y."/>
            <person name="Sichtig H."/>
        </authorList>
    </citation>
    <scope>NUCLEOTIDE SEQUENCE [LARGE SCALE GENOMIC DNA]</scope>
    <source>
        <strain evidence="1">FDAARGOS_652</strain>
    </source>
</reference>
<dbReference type="OrthoDB" id="496981at2759"/>
<proteinExistence type="predicted"/>
<accession>A0A8X7NMD0</accession>
<evidence type="ECO:0000313" key="1">
    <source>
        <dbReference type="EMBL" id="KAF6053087.1"/>
    </source>
</evidence>
<dbReference type="Gene3D" id="3.40.50.1240">
    <property type="entry name" value="Phosphoglycerate mutase-like"/>
    <property type="match status" value="1"/>
</dbReference>
<sequence length="307" mass="35489">MSLLVPNSNDRHDAHGDPNEDALFYNLIAERNLSSLGQHMWKFSPQHGFFKQSDPNTDDMEFRYTEENFGIEKSWGAIINELNELNASAPSNVQYKLIFFARHGQGWANVAGRKYSKEEWYNKWRFLGSDGEITWGPDADLTELGINQAFENHDAWREQLDKGAPYPKSFYVSPLQRSIKTHIITWPDTNPSVIENLRETIGLHLCHKRSTKSQLESKFPFLVFSKDFEEEDKLFESYVNPKREQLHEQFIRIHDVLQDIFNNDKNDVISITSHAGTIRAFITVIGHRKFTIPTGGMIPIVVKGEME</sequence>
<dbReference type="SMART" id="SM00855">
    <property type="entry name" value="PGAM"/>
    <property type="match status" value="1"/>
</dbReference>
<dbReference type="InterPro" id="IPR029033">
    <property type="entry name" value="His_PPase_superfam"/>
</dbReference>
<organism evidence="1 2">
    <name type="scientific">Candida parapsilosis</name>
    <name type="common">Yeast</name>
    <dbReference type="NCBI Taxonomy" id="5480"/>
    <lineage>
        <taxon>Eukaryota</taxon>
        <taxon>Fungi</taxon>
        <taxon>Dikarya</taxon>
        <taxon>Ascomycota</taxon>
        <taxon>Saccharomycotina</taxon>
        <taxon>Pichiomycetes</taxon>
        <taxon>Debaryomycetaceae</taxon>
        <taxon>Candida/Lodderomyces clade</taxon>
        <taxon>Candida</taxon>
    </lineage>
</organism>
<evidence type="ECO:0000313" key="2">
    <source>
        <dbReference type="Proteomes" id="UP000590412"/>
    </source>
</evidence>
<dbReference type="SUPFAM" id="SSF53254">
    <property type="entry name" value="Phosphoglycerate mutase-like"/>
    <property type="match status" value="1"/>
</dbReference>
<dbReference type="GO" id="GO:0016791">
    <property type="term" value="F:phosphatase activity"/>
    <property type="evidence" value="ECO:0007669"/>
    <property type="project" value="TreeGrafter"/>
</dbReference>
<name>A0A8X7NMD0_CANPA</name>
<comment type="caution">
    <text evidence="1">The sequence shown here is derived from an EMBL/GenBank/DDBJ whole genome shotgun (WGS) entry which is preliminary data.</text>
</comment>
<dbReference type="Proteomes" id="UP000590412">
    <property type="component" value="Unassembled WGS sequence"/>
</dbReference>
<dbReference type="EMBL" id="JABWAB010000004">
    <property type="protein sequence ID" value="KAF6053087.1"/>
    <property type="molecule type" value="Genomic_DNA"/>
</dbReference>
<dbReference type="CDD" id="cd07067">
    <property type="entry name" value="HP_PGM_like"/>
    <property type="match status" value="1"/>
</dbReference>
<dbReference type="InterPro" id="IPR050275">
    <property type="entry name" value="PGM_Phosphatase"/>
</dbReference>
<dbReference type="Pfam" id="PF00300">
    <property type="entry name" value="His_Phos_1"/>
    <property type="match status" value="1"/>
</dbReference>
<gene>
    <name evidence="1" type="ORF">FOB60_003343</name>
</gene>
<dbReference type="PANTHER" id="PTHR48100">
    <property type="entry name" value="BROAD-SPECIFICITY PHOSPHATASE YOR283W-RELATED"/>
    <property type="match status" value="1"/>
</dbReference>
<dbReference type="PANTHER" id="PTHR48100:SF1">
    <property type="entry name" value="HISTIDINE PHOSPHATASE FAMILY PROTEIN-RELATED"/>
    <property type="match status" value="1"/>
</dbReference>